<evidence type="ECO:0000313" key="1">
    <source>
        <dbReference type="EMBL" id="CRK37096.1"/>
    </source>
</evidence>
<dbReference type="EMBL" id="CVQH01024581">
    <property type="protein sequence ID" value="CRK37096.1"/>
    <property type="molecule type" value="Genomic_DNA"/>
</dbReference>
<name>A0A0G4MS86_VERLO</name>
<organism evidence="1 2">
    <name type="scientific">Verticillium longisporum</name>
    <name type="common">Verticillium dahliae var. longisporum</name>
    <dbReference type="NCBI Taxonomy" id="100787"/>
    <lineage>
        <taxon>Eukaryota</taxon>
        <taxon>Fungi</taxon>
        <taxon>Dikarya</taxon>
        <taxon>Ascomycota</taxon>
        <taxon>Pezizomycotina</taxon>
        <taxon>Sordariomycetes</taxon>
        <taxon>Hypocreomycetidae</taxon>
        <taxon>Glomerellales</taxon>
        <taxon>Plectosphaerellaceae</taxon>
        <taxon>Verticillium</taxon>
    </lineage>
</organism>
<sequence>DLCHLRHSLPLLHRLSHRLF</sequence>
<evidence type="ECO:0000313" key="2">
    <source>
        <dbReference type="Proteomes" id="UP000044602"/>
    </source>
</evidence>
<proteinExistence type="predicted"/>
<reference evidence="2" key="1">
    <citation type="submission" date="2015-05" db="EMBL/GenBank/DDBJ databases">
        <authorList>
            <person name="Fogelqvist Johan"/>
        </authorList>
    </citation>
    <scope>NUCLEOTIDE SEQUENCE [LARGE SCALE GENOMIC DNA]</scope>
</reference>
<dbReference type="Proteomes" id="UP000044602">
    <property type="component" value="Unassembled WGS sequence"/>
</dbReference>
<accession>A0A0G4MS86</accession>
<dbReference type="AlphaFoldDB" id="A0A0G4MS86"/>
<feature type="non-terminal residue" evidence="1">
    <location>
        <position position="1"/>
    </location>
</feature>
<protein>
    <submittedName>
        <fullName evidence="1">Uncharacterized protein</fullName>
    </submittedName>
</protein>
<gene>
    <name evidence="1" type="ORF">BN1708_020220</name>
</gene>
<keyword evidence="2" id="KW-1185">Reference proteome</keyword>